<dbReference type="PANTHER" id="PTHR19849:SF1">
    <property type="entry name" value="F-BOX_WD REPEAT-CONTAINING PROTEIN 7"/>
    <property type="match status" value="1"/>
</dbReference>
<evidence type="ECO:0000256" key="2">
    <source>
        <dbReference type="ARBA" id="ARBA00022737"/>
    </source>
</evidence>
<dbReference type="InterPro" id="IPR015943">
    <property type="entry name" value="WD40/YVTN_repeat-like_dom_sf"/>
</dbReference>
<feature type="repeat" description="WD" evidence="3">
    <location>
        <begin position="333"/>
        <end position="372"/>
    </location>
</feature>
<feature type="region of interest" description="Disordered" evidence="4">
    <location>
        <begin position="53"/>
        <end position="80"/>
    </location>
</feature>
<dbReference type="GO" id="GO:0043130">
    <property type="term" value="F:ubiquitin binding"/>
    <property type="evidence" value="ECO:0007669"/>
    <property type="project" value="TreeGrafter"/>
</dbReference>
<dbReference type="InterPro" id="IPR001680">
    <property type="entry name" value="WD40_rpt"/>
</dbReference>
<dbReference type="AlphaFoldDB" id="A0A9P8TBT9"/>
<dbReference type="PROSITE" id="PS00678">
    <property type="entry name" value="WD_REPEATS_1"/>
    <property type="match status" value="3"/>
</dbReference>
<dbReference type="GO" id="GO:0010992">
    <property type="term" value="P:ubiquitin recycling"/>
    <property type="evidence" value="ECO:0007669"/>
    <property type="project" value="TreeGrafter"/>
</dbReference>
<dbReference type="SMART" id="SM00320">
    <property type="entry name" value="WD40"/>
    <property type="match status" value="7"/>
</dbReference>
<dbReference type="InterPro" id="IPR001810">
    <property type="entry name" value="F-box_dom"/>
</dbReference>
<dbReference type="SMART" id="SM00256">
    <property type="entry name" value="FBOX"/>
    <property type="match status" value="1"/>
</dbReference>
<dbReference type="InterPro" id="IPR019775">
    <property type="entry name" value="WD40_repeat_CS"/>
</dbReference>
<reference evidence="6" key="2">
    <citation type="submission" date="2021-01" db="EMBL/GenBank/DDBJ databases">
        <authorList>
            <person name="Schikora-Tamarit M.A."/>
        </authorList>
    </citation>
    <scope>NUCLEOTIDE SEQUENCE</scope>
    <source>
        <strain evidence="6">CBS6341</strain>
    </source>
</reference>
<dbReference type="PROSITE" id="PS50181">
    <property type="entry name" value="FBOX"/>
    <property type="match status" value="1"/>
</dbReference>
<dbReference type="PROSITE" id="PS50082">
    <property type="entry name" value="WD_REPEATS_2"/>
    <property type="match status" value="4"/>
</dbReference>
<evidence type="ECO:0000313" key="7">
    <source>
        <dbReference type="Proteomes" id="UP000769528"/>
    </source>
</evidence>
<organism evidence="6 7">
    <name type="scientific">Wickerhamomyces mucosus</name>
    <dbReference type="NCBI Taxonomy" id="1378264"/>
    <lineage>
        <taxon>Eukaryota</taxon>
        <taxon>Fungi</taxon>
        <taxon>Dikarya</taxon>
        <taxon>Ascomycota</taxon>
        <taxon>Saccharomycotina</taxon>
        <taxon>Saccharomycetes</taxon>
        <taxon>Phaffomycetales</taxon>
        <taxon>Wickerhamomycetaceae</taxon>
        <taxon>Wickerhamomyces</taxon>
    </lineage>
</organism>
<dbReference type="Pfam" id="PF12937">
    <property type="entry name" value="F-box-like"/>
    <property type="match status" value="1"/>
</dbReference>
<dbReference type="InterPro" id="IPR036047">
    <property type="entry name" value="F-box-like_dom_sf"/>
</dbReference>
<dbReference type="CDD" id="cd00200">
    <property type="entry name" value="WD40"/>
    <property type="match status" value="1"/>
</dbReference>
<sequence>MSSDNPPTLPLLNTPFPSSCKLQDHDHYLLNSNDLLIENLSKSNFKKRLNLDDDYDDDNDDGNNNKNSNDNSDENRGRSRFDSTNKRILLDKDEDNNLANQIIFDTVDENIDEEIVMDDDPLPSPSESPKNIYIDSGPLLDSLKFINLIENFSTNSLTKNSQNYLAFKLLSKLNRSTLSDFNNLINKSLKRDFLTNLPIELSINILENLDYKSLLNVTKVSKKWNSLIDENFWKNLLIRDNFITNDELLSTLNLNHDINNNSQFFFKKLYIKRFKLYSNWINPNFQPKRISVRGHGQNVVTCLQFDDNKIITGADDKMINIYNPNNGELLKILQGHEGGVWALKYIGNQIISGSTDRTVRIWNINTGKCTHIFRGHTSTIRCMEIVEFNNEKLIVTGSRDNTLHVWKLPNEQDDEFYDLNVENNPFFVTVLKGHTGSVRSVTGFKNIIISGSYDHTIRVWDLNTLTIKFILKGHTDRIYSTIYDHNRNKCISASMDSSIRVWDLKTGECLNILKNHTSLVGLLGLSNKYLISAAADGTLRGWNPKIYTNEFTLHHDNHSAITTFDSNSNVLVSGSEGQFNIYDLKNKGELIKFNFLNDIGQVWSTKCNFNKCIIAVEKNQQSYIEILDFTGNVE</sequence>
<accession>A0A9P8TBT9</accession>
<dbReference type="InterPro" id="IPR036322">
    <property type="entry name" value="WD40_repeat_dom_sf"/>
</dbReference>
<dbReference type="Pfam" id="PF16856">
    <property type="entry name" value="CDC4_D"/>
    <property type="match status" value="1"/>
</dbReference>
<protein>
    <recommendedName>
        <fullName evidence="5">F-box domain-containing protein</fullName>
    </recommendedName>
</protein>
<dbReference type="SUPFAM" id="SSF81383">
    <property type="entry name" value="F-box domain"/>
    <property type="match status" value="1"/>
</dbReference>
<dbReference type="InterPro" id="IPR020472">
    <property type="entry name" value="WD40_PAC1"/>
</dbReference>
<comment type="caution">
    <text evidence="6">The sequence shown here is derived from an EMBL/GenBank/DDBJ whole genome shotgun (WGS) entry which is preliminary data.</text>
</comment>
<feature type="repeat" description="WD" evidence="3">
    <location>
        <begin position="431"/>
        <end position="464"/>
    </location>
</feature>
<feature type="domain" description="F-box" evidence="5">
    <location>
        <begin position="191"/>
        <end position="236"/>
    </location>
</feature>
<dbReference type="Pfam" id="PF00400">
    <property type="entry name" value="WD40"/>
    <property type="match status" value="6"/>
</dbReference>
<evidence type="ECO:0000256" key="3">
    <source>
        <dbReference type="PROSITE-ProRule" id="PRU00221"/>
    </source>
</evidence>
<dbReference type="PROSITE" id="PS50294">
    <property type="entry name" value="WD_REPEATS_REGION"/>
    <property type="match status" value="4"/>
</dbReference>
<dbReference type="SUPFAM" id="SSF50978">
    <property type="entry name" value="WD40 repeat-like"/>
    <property type="match status" value="1"/>
</dbReference>
<evidence type="ECO:0000256" key="4">
    <source>
        <dbReference type="SAM" id="MobiDB-lite"/>
    </source>
</evidence>
<dbReference type="OrthoDB" id="190105at2759"/>
<dbReference type="Proteomes" id="UP000769528">
    <property type="component" value="Unassembled WGS sequence"/>
</dbReference>
<proteinExistence type="predicted"/>
<dbReference type="GO" id="GO:0005634">
    <property type="term" value="C:nucleus"/>
    <property type="evidence" value="ECO:0007669"/>
    <property type="project" value="TreeGrafter"/>
</dbReference>
<dbReference type="Gene3D" id="2.130.10.10">
    <property type="entry name" value="YVTN repeat-like/Quinoprotein amine dehydrogenase"/>
    <property type="match status" value="1"/>
</dbReference>
<dbReference type="Gene3D" id="1.20.1280.50">
    <property type="match status" value="1"/>
</dbReference>
<dbReference type="PRINTS" id="PR00320">
    <property type="entry name" value="GPROTEINBRPT"/>
</dbReference>
<reference evidence="6" key="1">
    <citation type="journal article" date="2021" name="Open Biol.">
        <title>Shared evolutionary footprints suggest mitochondrial oxidative damage underlies multiple complex I losses in fungi.</title>
        <authorList>
            <person name="Schikora-Tamarit M.A."/>
            <person name="Marcet-Houben M."/>
            <person name="Nosek J."/>
            <person name="Gabaldon T."/>
        </authorList>
    </citation>
    <scope>NUCLEOTIDE SEQUENCE</scope>
    <source>
        <strain evidence="6">CBS6341</strain>
    </source>
</reference>
<dbReference type="EMBL" id="JAEUBF010001113">
    <property type="protein sequence ID" value="KAH3672755.1"/>
    <property type="molecule type" value="Genomic_DNA"/>
</dbReference>
<evidence type="ECO:0000256" key="1">
    <source>
        <dbReference type="ARBA" id="ARBA00022574"/>
    </source>
</evidence>
<name>A0A9P8TBT9_9ASCO</name>
<feature type="repeat" description="WD" evidence="3">
    <location>
        <begin position="471"/>
        <end position="512"/>
    </location>
</feature>
<keyword evidence="1 3" id="KW-0853">WD repeat</keyword>
<gene>
    <name evidence="6" type="ORF">WICMUC_004161</name>
</gene>
<evidence type="ECO:0000313" key="6">
    <source>
        <dbReference type="EMBL" id="KAH3672755.1"/>
    </source>
</evidence>
<dbReference type="GO" id="GO:0043161">
    <property type="term" value="P:proteasome-mediated ubiquitin-dependent protein catabolic process"/>
    <property type="evidence" value="ECO:0007669"/>
    <property type="project" value="TreeGrafter"/>
</dbReference>
<keyword evidence="2" id="KW-0677">Repeat</keyword>
<dbReference type="GO" id="GO:0005737">
    <property type="term" value="C:cytoplasm"/>
    <property type="evidence" value="ECO:0007669"/>
    <property type="project" value="TreeGrafter"/>
</dbReference>
<dbReference type="InterPro" id="IPR031740">
    <property type="entry name" value="Cdc4_D"/>
</dbReference>
<keyword evidence="7" id="KW-1185">Reference proteome</keyword>
<evidence type="ECO:0000259" key="5">
    <source>
        <dbReference type="PROSITE" id="PS50181"/>
    </source>
</evidence>
<feature type="repeat" description="WD" evidence="3">
    <location>
        <begin position="373"/>
        <end position="416"/>
    </location>
</feature>
<dbReference type="PANTHER" id="PTHR19849">
    <property type="entry name" value="PHOSPHOLIPASE A-2-ACTIVATING PROTEIN"/>
    <property type="match status" value="1"/>
</dbReference>